<organism evidence="1">
    <name type="scientific">Arion vulgaris</name>
    <dbReference type="NCBI Taxonomy" id="1028688"/>
    <lineage>
        <taxon>Eukaryota</taxon>
        <taxon>Metazoa</taxon>
        <taxon>Spiralia</taxon>
        <taxon>Lophotrochozoa</taxon>
        <taxon>Mollusca</taxon>
        <taxon>Gastropoda</taxon>
        <taxon>Heterobranchia</taxon>
        <taxon>Euthyneura</taxon>
        <taxon>Panpulmonata</taxon>
        <taxon>Eupulmonata</taxon>
        <taxon>Stylommatophora</taxon>
        <taxon>Helicina</taxon>
        <taxon>Arionoidea</taxon>
        <taxon>Arionidae</taxon>
        <taxon>Arion</taxon>
    </lineage>
</organism>
<feature type="non-terminal residue" evidence="1">
    <location>
        <position position="61"/>
    </location>
</feature>
<dbReference type="EMBL" id="HACG01025275">
    <property type="protein sequence ID" value="CEK72140.1"/>
    <property type="molecule type" value="Transcribed_RNA"/>
</dbReference>
<name>A0A0B6ZWI9_9EUPU</name>
<gene>
    <name evidence="1" type="primary">ORF81250</name>
</gene>
<accession>A0A0B6ZWI9</accession>
<dbReference type="AlphaFoldDB" id="A0A0B6ZWI9"/>
<protein>
    <submittedName>
        <fullName evidence="1">Uncharacterized protein</fullName>
    </submittedName>
</protein>
<proteinExistence type="predicted"/>
<reference evidence="1" key="1">
    <citation type="submission" date="2014-12" db="EMBL/GenBank/DDBJ databases">
        <title>Insight into the proteome of Arion vulgaris.</title>
        <authorList>
            <person name="Aradska J."/>
            <person name="Bulat T."/>
            <person name="Smidak R."/>
            <person name="Sarate P."/>
            <person name="Gangsoo J."/>
            <person name="Sialana F."/>
            <person name="Bilban M."/>
            <person name="Lubec G."/>
        </authorList>
    </citation>
    <scope>NUCLEOTIDE SEQUENCE</scope>
    <source>
        <tissue evidence="1">Skin</tissue>
    </source>
</reference>
<sequence>MQLVGHMKKKQNYKIVFKCISKKQETVTTFIILYSRQSRRNILFGSTSYLSIQSQCSEMVE</sequence>
<evidence type="ECO:0000313" key="1">
    <source>
        <dbReference type="EMBL" id="CEK72140.1"/>
    </source>
</evidence>